<dbReference type="PANTHER" id="PTHR42709:SF11">
    <property type="entry name" value="DEDA FAMILY PROTEIN"/>
    <property type="match status" value="1"/>
</dbReference>
<feature type="transmembrane region" description="Helical" evidence="1">
    <location>
        <begin position="133"/>
        <end position="159"/>
    </location>
</feature>
<dbReference type="RefSeq" id="WP_090254671.1">
    <property type="nucleotide sequence ID" value="NZ_FOAA01000014.1"/>
</dbReference>
<feature type="domain" description="VTT" evidence="2">
    <location>
        <begin position="57"/>
        <end position="156"/>
    </location>
</feature>
<keyword evidence="1" id="KW-1133">Transmembrane helix</keyword>
<dbReference type="OrthoDB" id="9810270at2"/>
<name>A0A1H7PL15_9GAMM</name>
<feature type="transmembrane region" description="Helical" evidence="1">
    <location>
        <begin position="101"/>
        <end position="121"/>
    </location>
</feature>
<evidence type="ECO:0000256" key="1">
    <source>
        <dbReference type="SAM" id="Phobius"/>
    </source>
</evidence>
<organism evidence="3 4">
    <name type="scientific">Ectothiorhodospira marina</name>
    <dbReference type="NCBI Taxonomy" id="1396821"/>
    <lineage>
        <taxon>Bacteria</taxon>
        <taxon>Pseudomonadati</taxon>
        <taxon>Pseudomonadota</taxon>
        <taxon>Gammaproteobacteria</taxon>
        <taxon>Chromatiales</taxon>
        <taxon>Ectothiorhodospiraceae</taxon>
        <taxon>Ectothiorhodospira</taxon>
    </lineage>
</organism>
<feature type="transmembrane region" description="Helical" evidence="1">
    <location>
        <begin position="171"/>
        <end position="192"/>
    </location>
</feature>
<dbReference type="PANTHER" id="PTHR42709">
    <property type="entry name" value="ALKALINE PHOSPHATASE LIKE PROTEIN"/>
    <property type="match status" value="1"/>
</dbReference>
<dbReference type="Proteomes" id="UP000199256">
    <property type="component" value="Unassembled WGS sequence"/>
</dbReference>
<proteinExistence type="predicted"/>
<keyword evidence="1" id="KW-0472">Membrane</keyword>
<gene>
    <name evidence="3" type="ORF">SAMN05444515_11453</name>
</gene>
<dbReference type="EMBL" id="FOAA01000014">
    <property type="protein sequence ID" value="SEL36094.1"/>
    <property type="molecule type" value="Genomic_DNA"/>
</dbReference>
<evidence type="ECO:0000259" key="2">
    <source>
        <dbReference type="Pfam" id="PF09335"/>
    </source>
</evidence>
<protein>
    <submittedName>
        <fullName evidence="3">Membrane protein YqaA, SNARE-associated domain</fullName>
    </submittedName>
</protein>
<dbReference type="InterPro" id="IPR032816">
    <property type="entry name" value="VTT_dom"/>
</dbReference>
<dbReference type="AlphaFoldDB" id="A0A1H7PL15"/>
<reference evidence="4" key="1">
    <citation type="submission" date="2016-10" db="EMBL/GenBank/DDBJ databases">
        <authorList>
            <person name="Varghese N."/>
            <person name="Submissions S."/>
        </authorList>
    </citation>
    <scope>NUCLEOTIDE SEQUENCE [LARGE SCALE GENOMIC DNA]</scope>
    <source>
        <strain evidence="4">DSM 241</strain>
    </source>
</reference>
<dbReference type="Pfam" id="PF09335">
    <property type="entry name" value="VTT_dom"/>
    <property type="match status" value="1"/>
</dbReference>
<evidence type="ECO:0000313" key="4">
    <source>
        <dbReference type="Proteomes" id="UP000199256"/>
    </source>
</evidence>
<feature type="transmembrane region" description="Helical" evidence="1">
    <location>
        <begin position="57"/>
        <end position="80"/>
    </location>
</feature>
<keyword evidence="4" id="KW-1185">Reference proteome</keyword>
<sequence>MRLFGPLYDRVMTWSRHRHAPRYLAALSFAESSFFPVPPDVMLAPMVAARPDRGPRLALMTTVFSVLGGLLGYLLGYLAFELLQPMVISAGYGDELIQAQEWFSVWGVWVVLVAGFSPIPYKLFTITAGAMSMAVLPFVVASFLGRGARFFAVALILGWLGPRMEPRLRPYIEWIGWASVVLLVLAVIIYQLQG</sequence>
<dbReference type="GO" id="GO:0005886">
    <property type="term" value="C:plasma membrane"/>
    <property type="evidence" value="ECO:0007669"/>
    <property type="project" value="UniProtKB-ARBA"/>
</dbReference>
<dbReference type="STRING" id="1396821.SAMN05444515_11453"/>
<keyword evidence="1" id="KW-0812">Transmembrane</keyword>
<dbReference type="InterPro" id="IPR051311">
    <property type="entry name" value="DedA_domain"/>
</dbReference>
<evidence type="ECO:0000313" key="3">
    <source>
        <dbReference type="EMBL" id="SEL36094.1"/>
    </source>
</evidence>
<accession>A0A1H7PL15</accession>